<dbReference type="PROSITE" id="PS50088">
    <property type="entry name" value="ANK_REPEAT"/>
    <property type="match status" value="3"/>
</dbReference>
<dbReference type="Gene3D" id="1.25.40.10">
    <property type="entry name" value="Tetratricopeptide repeat domain"/>
    <property type="match status" value="2"/>
</dbReference>
<reference evidence="16 17" key="1">
    <citation type="submission" date="2016-02" db="EMBL/GenBank/DDBJ databases">
        <title>Genome analysis of coral dinoflagellate symbionts highlights evolutionary adaptations to a symbiotic lifestyle.</title>
        <authorList>
            <person name="Aranda M."/>
            <person name="Li Y."/>
            <person name="Liew Y.J."/>
            <person name="Baumgarten S."/>
            <person name="Simakov O."/>
            <person name="Wilson M."/>
            <person name="Piel J."/>
            <person name="Ashoor H."/>
            <person name="Bougouffa S."/>
            <person name="Bajic V.B."/>
            <person name="Ryu T."/>
            <person name="Ravasi T."/>
            <person name="Bayer T."/>
            <person name="Micklem G."/>
            <person name="Kim H."/>
            <person name="Bhak J."/>
            <person name="Lajeunesse T.C."/>
            <person name="Voolstra C.R."/>
        </authorList>
    </citation>
    <scope>NUCLEOTIDE SEQUENCE [LARGE SCALE GENOMIC DNA]</scope>
    <source>
        <strain evidence="16 17">CCMP2467</strain>
    </source>
</reference>
<feature type="compositionally biased region" description="Basic residues" evidence="13">
    <location>
        <begin position="2906"/>
        <end position="2921"/>
    </location>
</feature>
<evidence type="ECO:0000256" key="9">
    <source>
        <dbReference type="ARBA" id="ARBA00023065"/>
    </source>
</evidence>
<feature type="region of interest" description="Disordered" evidence="13">
    <location>
        <begin position="1899"/>
        <end position="1935"/>
    </location>
</feature>
<dbReference type="InterPro" id="IPR005821">
    <property type="entry name" value="Ion_trans_dom"/>
</dbReference>
<dbReference type="Gene3D" id="1.10.287.70">
    <property type="match status" value="1"/>
</dbReference>
<keyword evidence="4 14" id="KW-0812">Transmembrane</keyword>
<feature type="compositionally biased region" description="Pro residues" evidence="13">
    <location>
        <begin position="1917"/>
        <end position="1931"/>
    </location>
</feature>
<name>A0A1Q9D1M8_SYMMI</name>
<dbReference type="InterPro" id="IPR011990">
    <property type="entry name" value="TPR-like_helical_dom_sf"/>
</dbReference>
<feature type="transmembrane region" description="Helical" evidence="14">
    <location>
        <begin position="3203"/>
        <end position="3224"/>
    </location>
</feature>
<dbReference type="Pfam" id="PF12796">
    <property type="entry name" value="Ank_2"/>
    <property type="match status" value="1"/>
</dbReference>
<keyword evidence="11" id="KW-0407">Ion channel</keyword>
<keyword evidence="9" id="KW-0406">Ion transport</keyword>
<proteinExistence type="predicted"/>
<dbReference type="PANTHER" id="PTHR11537:SF254">
    <property type="entry name" value="POTASSIUM VOLTAGE-GATED CHANNEL PROTEIN SHAB"/>
    <property type="match status" value="1"/>
</dbReference>
<evidence type="ECO:0000256" key="4">
    <source>
        <dbReference type="ARBA" id="ARBA00022692"/>
    </source>
</evidence>
<dbReference type="InterPro" id="IPR028325">
    <property type="entry name" value="VG_K_chnl"/>
</dbReference>
<evidence type="ECO:0000256" key="11">
    <source>
        <dbReference type="ARBA" id="ARBA00023303"/>
    </source>
</evidence>
<feature type="region of interest" description="Disordered" evidence="13">
    <location>
        <begin position="3477"/>
        <end position="3498"/>
    </location>
</feature>
<dbReference type="PRINTS" id="PR00169">
    <property type="entry name" value="KCHANNEL"/>
</dbReference>
<evidence type="ECO:0000259" key="15">
    <source>
        <dbReference type="Pfam" id="PF00520"/>
    </source>
</evidence>
<evidence type="ECO:0000256" key="10">
    <source>
        <dbReference type="ARBA" id="ARBA00023136"/>
    </source>
</evidence>
<dbReference type="GO" id="GO:0001508">
    <property type="term" value="P:action potential"/>
    <property type="evidence" value="ECO:0007669"/>
    <property type="project" value="TreeGrafter"/>
</dbReference>
<feature type="region of interest" description="Disordered" evidence="13">
    <location>
        <begin position="3599"/>
        <end position="3622"/>
    </location>
</feature>
<feature type="compositionally biased region" description="Polar residues" evidence="13">
    <location>
        <begin position="3612"/>
        <end position="3622"/>
    </location>
</feature>
<dbReference type="SMART" id="SM00028">
    <property type="entry name" value="TPR"/>
    <property type="match status" value="5"/>
</dbReference>
<dbReference type="InterPro" id="IPR019734">
    <property type="entry name" value="TPR_rpt"/>
</dbReference>
<evidence type="ECO:0000313" key="16">
    <source>
        <dbReference type="EMBL" id="OLP89054.1"/>
    </source>
</evidence>
<dbReference type="GO" id="GO:0008076">
    <property type="term" value="C:voltage-gated potassium channel complex"/>
    <property type="evidence" value="ECO:0007669"/>
    <property type="project" value="InterPro"/>
</dbReference>
<keyword evidence="2" id="KW-0813">Transport</keyword>
<evidence type="ECO:0000256" key="12">
    <source>
        <dbReference type="PROSITE-ProRule" id="PRU00023"/>
    </source>
</evidence>
<evidence type="ECO:0000256" key="1">
    <source>
        <dbReference type="ARBA" id="ARBA00004141"/>
    </source>
</evidence>
<dbReference type="Proteomes" id="UP000186817">
    <property type="component" value="Unassembled WGS sequence"/>
</dbReference>
<evidence type="ECO:0000256" key="2">
    <source>
        <dbReference type="ARBA" id="ARBA00022448"/>
    </source>
</evidence>
<dbReference type="PROSITE" id="PS50297">
    <property type="entry name" value="ANK_REP_REGION"/>
    <property type="match status" value="3"/>
</dbReference>
<feature type="compositionally biased region" description="Polar residues" evidence="13">
    <location>
        <begin position="1363"/>
        <end position="1374"/>
    </location>
</feature>
<feature type="compositionally biased region" description="Basic and acidic residues" evidence="13">
    <location>
        <begin position="3014"/>
        <end position="3025"/>
    </location>
</feature>
<feature type="transmembrane region" description="Helical" evidence="14">
    <location>
        <begin position="293"/>
        <end position="320"/>
    </location>
</feature>
<keyword evidence="7" id="KW-0630">Potassium</keyword>
<keyword evidence="12" id="KW-0040">ANK repeat</keyword>
<feature type="transmembrane region" description="Helical" evidence="14">
    <location>
        <begin position="3349"/>
        <end position="3373"/>
    </location>
</feature>
<organism evidence="16 17">
    <name type="scientific">Symbiodinium microadriaticum</name>
    <name type="common">Dinoflagellate</name>
    <name type="synonym">Zooxanthella microadriatica</name>
    <dbReference type="NCBI Taxonomy" id="2951"/>
    <lineage>
        <taxon>Eukaryota</taxon>
        <taxon>Sar</taxon>
        <taxon>Alveolata</taxon>
        <taxon>Dinophyceae</taxon>
        <taxon>Suessiales</taxon>
        <taxon>Symbiodiniaceae</taxon>
        <taxon>Symbiodinium</taxon>
    </lineage>
</organism>
<feature type="transmembrane region" description="Helical" evidence="14">
    <location>
        <begin position="505"/>
        <end position="524"/>
    </location>
</feature>
<feature type="domain" description="Ion transport" evidence="15">
    <location>
        <begin position="3203"/>
        <end position="3442"/>
    </location>
</feature>
<dbReference type="SMART" id="SM00248">
    <property type="entry name" value="ANK"/>
    <property type="match status" value="5"/>
</dbReference>
<feature type="region of interest" description="Disordered" evidence="13">
    <location>
        <begin position="2448"/>
        <end position="2469"/>
    </location>
</feature>
<feature type="transmembrane region" description="Helical" evidence="14">
    <location>
        <begin position="403"/>
        <end position="424"/>
    </location>
</feature>
<keyword evidence="3" id="KW-0633">Potassium transport</keyword>
<dbReference type="OrthoDB" id="423553at2759"/>
<feature type="transmembrane region" description="Helical" evidence="14">
    <location>
        <begin position="3412"/>
        <end position="3432"/>
    </location>
</feature>
<feature type="region of interest" description="Disordered" evidence="13">
    <location>
        <begin position="241"/>
        <end position="261"/>
    </location>
</feature>
<feature type="transmembrane region" description="Helical" evidence="14">
    <location>
        <begin position="569"/>
        <end position="591"/>
    </location>
</feature>
<feature type="transmembrane region" description="Helical" evidence="14">
    <location>
        <begin position="3380"/>
        <end position="3400"/>
    </location>
</feature>
<keyword evidence="5" id="KW-0631">Potassium channel</keyword>
<feature type="transmembrane region" description="Helical" evidence="14">
    <location>
        <begin position="3231"/>
        <end position="3254"/>
    </location>
</feature>
<keyword evidence="6" id="KW-0851">Voltage-gated channel</keyword>
<evidence type="ECO:0000256" key="14">
    <source>
        <dbReference type="SAM" id="Phobius"/>
    </source>
</evidence>
<feature type="compositionally biased region" description="Low complexity" evidence="13">
    <location>
        <begin position="2956"/>
        <end position="2987"/>
    </location>
</feature>
<feature type="compositionally biased region" description="Acidic residues" evidence="13">
    <location>
        <begin position="2459"/>
        <end position="2469"/>
    </location>
</feature>
<feature type="compositionally biased region" description="Basic and acidic residues" evidence="13">
    <location>
        <begin position="2988"/>
        <end position="2998"/>
    </location>
</feature>
<feature type="transmembrane region" description="Helical" evidence="14">
    <location>
        <begin position="468"/>
        <end position="490"/>
    </location>
</feature>
<feature type="repeat" description="ANK" evidence="12">
    <location>
        <begin position="2058"/>
        <end position="2090"/>
    </location>
</feature>
<dbReference type="GO" id="GO:0005249">
    <property type="term" value="F:voltage-gated potassium channel activity"/>
    <property type="evidence" value="ECO:0007669"/>
    <property type="project" value="InterPro"/>
</dbReference>
<evidence type="ECO:0000256" key="7">
    <source>
        <dbReference type="ARBA" id="ARBA00022958"/>
    </source>
</evidence>
<feature type="compositionally biased region" description="Low complexity" evidence="13">
    <location>
        <begin position="3000"/>
        <end position="3013"/>
    </location>
</feature>
<keyword evidence="17" id="KW-1185">Reference proteome</keyword>
<dbReference type="Pfam" id="PF00023">
    <property type="entry name" value="Ank"/>
    <property type="match status" value="1"/>
</dbReference>
<feature type="transmembrane region" description="Helical" evidence="14">
    <location>
        <begin position="3266"/>
        <end position="3289"/>
    </location>
</feature>
<evidence type="ECO:0000256" key="5">
    <source>
        <dbReference type="ARBA" id="ARBA00022826"/>
    </source>
</evidence>
<evidence type="ECO:0000256" key="8">
    <source>
        <dbReference type="ARBA" id="ARBA00022989"/>
    </source>
</evidence>
<comment type="caution">
    <text evidence="16">The sequence shown here is derived from an EMBL/GenBank/DDBJ whole genome shotgun (WGS) entry which is preliminary data.</text>
</comment>
<feature type="compositionally biased region" description="Basic and acidic residues" evidence="13">
    <location>
        <begin position="1349"/>
        <end position="1359"/>
    </location>
</feature>
<dbReference type="Pfam" id="PF00520">
    <property type="entry name" value="Ion_trans"/>
    <property type="match status" value="1"/>
</dbReference>
<keyword evidence="10 14" id="KW-0472">Membrane</keyword>
<dbReference type="SUPFAM" id="SSF48452">
    <property type="entry name" value="TPR-like"/>
    <property type="match status" value="2"/>
</dbReference>
<dbReference type="InterPro" id="IPR027359">
    <property type="entry name" value="Volt_channel_dom_sf"/>
</dbReference>
<gene>
    <name evidence="16" type="primary">KCNB2</name>
    <name evidence="16" type="ORF">AK812_SmicGene29514</name>
</gene>
<protein>
    <submittedName>
        <fullName evidence="16">Potassium voltage-gated channel subfamily B member 2</fullName>
    </submittedName>
</protein>
<keyword evidence="8 14" id="KW-1133">Transmembrane helix</keyword>
<evidence type="ECO:0000313" key="17">
    <source>
        <dbReference type="Proteomes" id="UP000186817"/>
    </source>
</evidence>
<dbReference type="InterPro" id="IPR036770">
    <property type="entry name" value="Ankyrin_rpt-contain_sf"/>
</dbReference>
<feature type="repeat" description="ANK" evidence="12">
    <location>
        <begin position="1256"/>
        <end position="1289"/>
    </location>
</feature>
<feature type="compositionally biased region" description="Low complexity" evidence="13">
    <location>
        <begin position="2933"/>
        <end position="2943"/>
    </location>
</feature>
<feature type="region of interest" description="Disordered" evidence="13">
    <location>
        <begin position="2902"/>
        <end position="3056"/>
    </location>
</feature>
<dbReference type="InterPro" id="IPR002110">
    <property type="entry name" value="Ankyrin_rpt"/>
</dbReference>
<dbReference type="Gene3D" id="1.20.120.350">
    <property type="entry name" value="Voltage-gated potassium channels. Chain C"/>
    <property type="match status" value="1"/>
</dbReference>
<dbReference type="Gene3D" id="1.25.40.20">
    <property type="entry name" value="Ankyrin repeat-containing domain"/>
    <property type="match status" value="2"/>
</dbReference>
<dbReference type="PANTHER" id="PTHR11537">
    <property type="entry name" value="VOLTAGE-GATED POTASSIUM CHANNEL"/>
    <property type="match status" value="1"/>
</dbReference>
<feature type="repeat" description="ANK" evidence="12">
    <location>
        <begin position="2025"/>
        <end position="2057"/>
    </location>
</feature>
<evidence type="ECO:0000256" key="6">
    <source>
        <dbReference type="ARBA" id="ARBA00022882"/>
    </source>
</evidence>
<evidence type="ECO:0000256" key="13">
    <source>
        <dbReference type="SAM" id="MobiDB-lite"/>
    </source>
</evidence>
<feature type="region of interest" description="Disordered" evidence="13">
    <location>
        <begin position="1136"/>
        <end position="1167"/>
    </location>
</feature>
<dbReference type="SUPFAM" id="SSF81324">
    <property type="entry name" value="Voltage-gated potassium channels"/>
    <property type="match status" value="1"/>
</dbReference>
<comment type="subcellular location">
    <subcellularLocation>
        <location evidence="1">Membrane</location>
        <topology evidence="1">Multi-pass membrane protein</topology>
    </subcellularLocation>
</comment>
<feature type="region of interest" description="Disordered" evidence="13">
    <location>
        <begin position="3147"/>
        <end position="3175"/>
    </location>
</feature>
<accession>A0A1Q9D1M8</accession>
<sequence length="3622" mass="396505">MTLNCHDRDAMRTPFAATERKKSFLQDKVENGEILVQHVPGTDNVADLQTKNLSATQTWYHIVQLGLEERLARSIFLSGDALPAMSISPKSVQDKVSRLVKATQVSISVMHVTHLFLLGMLPLAVGERAARQDALEAAEDDIRKEVDGWGGTSPPAGCEAYRLNDATKRNLNRALSDRAYGSSSPGRSSESERHRQGPGHSQADPAQDCSQPRIITMRSSIAMVVALGLVIFTRPETPEIPGSLKPRALKETLDDDDKNDTSSAREAWRLHPMPNLLQGPSCPGELRRVPGQLVLAILVSLGTYAGLAATCWLAAYLWFVADQARWALAMKWLLPIFVAVPVGLLVSMQASPQIQGKFEISIPRKWKQVPHCRLHWLAAPEDVLPKGCNSNLGQETSRQRLEYYFALIVLVTFSAGLMGLMLTLACRGVRAISRCFSESASGPSRSANVAMYDPLTSAEEASQQKGSFFATIYVFSFHALCAALSVWAMATEHLTLQNGLCWELWLGWFTAMLAMALIQGIYFAARLPSNVQVPNMGISIVTSVLPILSEPLDTFKDWLFVGLALSTRTLPGALMALVGVGILGISGAYMLQFHPEELEAGLLPVRAANLRAWLGRPEESLLSKQTSPAKLAIALTEDLPQAALQTFFVFLYGGSNTQSAFIGIAVLKILVCFTLRGTLMEREGRFGDAYEAQLLFYRLKWQVRSMLLGPTHPDTLITQGNLANSLSDLGRHAEALDVYKEVLAAKHQALGPTHPSTLITQGNLANSLSNFGRHAEALDAQKEVLAALQQAVGPTHPETLRTQGNLALSLRDLGRHAEALDVEKEVLAAQQQALGPTHPDTLITQGNLAISLSDLGRHAEALDVQKEVLAALQQALGPTHPETLRTQGNLASFLSGLGRHAEALDVQKKVLAAQQQALGPTHPHTLITQGNLANSLRKLDRHAEAVLWLCHLDPWRRTCLSSAPSHEHAGPRRVTTGCAARAVGEAPLVDVGMEKGSRVSDVSQLQTSSNDSFEVQRAIPIGQHFIGDVLECRTRFYKEWCGLGSTWEPLLVQSTGAISPKSIQDKVSRLVKATQVSISVMHVTHLFLLGMLPLAVGERAARQDALEARYLWAAVVLASLRECRVGKLREQCPGARAGARQEQEQEQEGQEQEPKQEQEVDGWSPSPPAPAAGCEAYPWNDATKRNLNRALSDWAYSYSYPGFRLCVVLEARLRFPVPADIELLEATEKHDMMKFCGLLHHYGKLNDDPSLLFQPVGRTPLLAAAEKGYVDMVKELLAARGANPRWSDEEASKSLGAQRALTQKASTGMTVLHYCYRLGMTATNLVLNKNPDVAALKTRPVLSRGRSGKTAEEYNKEADGGDFNSSVSSPHTFVQGDSRTQIDFLLTKVSSSGGSAKQAAPIANFPLGSWKTGGHLPLLAKIKPVRHWQLPGPRAKPLKHDSEALQQAVRQGLPIVTDMQRWVRDNIHQGMTPPAWDALLSKATQHFFPKQPPFAQADSADTVLARRMWRARRMSVHGCTAEDPDTAALTLQHQKAVRQARKTKADAFLAEVDAAIQAGDQYVAYKVLKQLRPWQPSQKAQLKDSKGYLLSPTGELQELRKYATDVFGKYPRLQDNFVELPLLATTTLAKHIASIKPGRFRDEASFLAFFDFSASGKDAKGKAEGVAGTARDKTRAPLLGTDSQVKPLYLYWNVGMAYGTFRRARLAVLAVYQHVWSSLKTLRDNSSDRAAVLSALTKELKMQKKGSPLIRPVSLCHACRLGAGGGVETLQPRGRGLSDALDRVISHLREEEQGADEDTVRLVQALHDRSRRLAARALVALGNGFKVLLLTPHWGASKQGTGGLPILRVSLPNRLEFKSAKPNVMPISVIRAANLFLLTLLLLAEGGRAARQAALQAAEGDLQTRKAEEVDGWPWSSPSPPPRPPPAPRPPAGAGCEAYRLNDATKRNLNRALSDRAYGSSYPADDELLEATEKHDMMKFCGLLHHYGELKDVPVQDHRRDAGKSSLPKRPNLASRSSLDCYTCVGSTPLLAAAEKGYVEMVKELLAARAPVDVANNFGQTPLLLAASKGQSKVIQPLLAFGANVNAQDHNGMTVLHYCYQIGISTARLVLAKKPNLALKTKGKGGQTAEEWAKAELAHRFLEASMQTTMVALVTQLWLLALLVHEALAVRPAMNGTLDWGKSARDGEGGGHWHVRTCTKCKKPTSGIPGCFSSAAEVGKDCLGLKADCICKKTKDFYTSCDKDVMHFSAYKKCCGTGFEDCRPCLEKRDCSSRDPCLLNKDTATDDCGDPCDSSVMSLVGGCEVPEEVCSSYPHVIIAVLLRMAARQGTFTAQEPKMQRRVGAVAVEERLKLACLAPLRELFASADGRKEDPLHREVEGSSEKWLREVRDPCALVSAIHMVGGDEGSEPLRLVCAKLDTVYQHILPLIALVVLSFLFEDSASLDMTSKAKSKGPTLPPDEDDEPIEDGNDAIDAKWSIEEKQQVAARLQESGTPIGLADVAFDAPAMVQDAYDSCIAKSPGLQLMMDAIMQAARRMEQESWERFRDIPLLNVHHDDAAIHSNLFAQTEPTWRPLMQRPKKRRQPCVFLHIGTHTLTEQLSDFLTKLGWTGVCVGPTKPPKGNEDLLTYVNIDPADTEEDQKRMDDLLNDTGGLVPKPPTFQLAYVNVVFNSREEMDVLDPHDEDYEEKLRVRQEEEKNRVEEVRVPGERLENAPLPPPPPNTASGYGIVGLTRNERVRRRLRALRNCLNVALGRLTKDGSLVVLWPGLPVHPVLFFIAGTLRKLFQRVHIFSPEGAKTWDVYILAAGFVRDRADSKVPGIGGLELRSFFDSTWRLDALDDVLLWTLPPDQEDEETSVGITGKGIVAAYTLLWKTWAGKLSSLALDLGMLLSQEDADAIISPVAKKGPKKKKPAPKAKKAPAKAPAENRTGSKELPMPAAELPAEPKKASKEQPASEEPATVAEAAAAPTATAPAAAEPTSPTPAAEATKRPSGERSGDPAPAAAEVAKPAGPEAKRPCTERTEELTIAADSTGFEEAKTTKPGQARRRAPPGTRLNPLKAAASAAAAALRAHGHDGAESARDAPRSAREMLSHRLVMQKSASMGPRVDFSLNNSGEAERRRCQPMVSWSQGPVFSRENSRQGLYLPLPSRVPEASDGEDNGEENAVQSSQSAGWDVPSSCEDCRLRVKVMLENPASGRAAAFVQYTMFIVIMAAVTCAICETIPEMEHEYIFHILEPVFTAVFTLEISTRWWVADSNWDFFASPFSIIDMLATLPGYVDIVLPLILDADNEMAQAEKHKRIISMNSLRAIRLADLMRIVRLLRVLRVANTMRQWEMINVVLKSIYGSLQGILVLISFTTVGTILSSTVAYVFEMGDDTKFTSIPASMWWAASTITAVGYGDLVPRTVAGKLTAVTTMFLGTIIMAVCIAVITNSFTIQYQRELYLARMRRLQQRAEEHGHTNLSPLTPQRARFYSKEPGSLATGSSSRRRLPRPITGEVVRAPSSDRFVGGEFEEDDDEDPAENDDIASFVKELEEMTEALLLTFEAYLDQGEAKEATPHTSRSRQSGLGRVALDMLRKNSHVWFDQARSFSQELATWATDERDRCERPPSISQGEGSLTA</sequence>
<evidence type="ECO:0000256" key="3">
    <source>
        <dbReference type="ARBA" id="ARBA00022538"/>
    </source>
</evidence>
<feature type="region of interest" description="Disordered" evidence="13">
    <location>
        <begin position="173"/>
        <end position="209"/>
    </location>
</feature>
<feature type="transmembrane region" description="Helical" evidence="14">
    <location>
        <begin position="332"/>
        <end position="350"/>
    </location>
</feature>
<dbReference type="EMBL" id="LSRX01000779">
    <property type="protein sequence ID" value="OLP89054.1"/>
    <property type="molecule type" value="Genomic_DNA"/>
</dbReference>
<dbReference type="SUPFAM" id="SSF48403">
    <property type="entry name" value="Ankyrin repeat"/>
    <property type="match status" value="2"/>
</dbReference>
<dbReference type="Pfam" id="PF13424">
    <property type="entry name" value="TPR_12"/>
    <property type="match status" value="3"/>
</dbReference>
<feature type="region of interest" description="Disordered" evidence="13">
    <location>
        <begin position="1344"/>
        <end position="1374"/>
    </location>
</feature>